<dbReference type="InterPro" id="IPR005175">
    <property type="entry name" value="PPC_dom"/>
</dbReference>
<dbReference type="PANTHER" id="PTHR34988">
    <property type="entry name" value="PROTEIN, PUTATIVE-RELATED"/>
    <property type="match status" value="1"/>
</dbReference>
<dbReference type="Gene3D" id="3.30.1330.80">
    <property type="entry name" value="Hypothetical protein, similar to alpha- acetolactate decarboxylase, domain 2"/>
    <property type="match status" value="1"/>
</dbReference>
<gene>
    <name evidence="3" type="ORF">DQK91_12945</name>
    <name evidence="2" type="ORF">E8L03_05800</name>
</gene>
<evidence type="ECO:0000313" key="2">
    <source>
        <dbReference type="EMBL" id="QJT08470.1"/>
    </source>
</evidence>
<proteinExistence type="predicted"/>
<reference evidence="3 4" key="1">
    <citation type="submission" date="2018-06" db="EMBL/GenBank/DDBJ databases">
        <title>Complete genome of Desulfovibrio marinus P48SEP.</title>
        <authorList>
            <person name="Crispim J.S."/>
            <person name="Vidigal P.M.P."/>
            <person name="Silva L.C.F."/>
            <person name="Araujo L.C."/>
            <person name="Laguardia C.N."/>
            <person name="Dias R.S."/>
            <person name="Sousa M.P."/>
            <person name="Paula S.O."/>
            <person name="Silva C."/>
        </authorList>
    </citation>
    <scope>NUCLEOTIDE SEQUENCE [LARGE SCALE GENOMIC DNA]</scope>
    <source>
        <strain evidence="3 4">P48SEP</strain>
    </source>
</reference>
<accession>A0A6P1ZEI9</accession>
<reference evidence="2 5" key="2">
    <citation type="submission" date="2019-04" db="EMBL/GenBank/DDBJ databases">
        <title>Isolation and culture of sulfate reducing bacteria from the cold seep of the South China Sea.</title>
        <authorList>
            <person name="Sun C."/>
            <person name="Liu R."/>
        </authorList>
    </citation>
    <scope>NUCLEOTIDE SEQUENCE [LARGE SCALE GENOMIC DNA]</scope>
    <source>
        <strain evidence="2 5">CS1</strain>
    </source>
</reference>
<dbReference type="Pfam" id="PF03479">
    <property type="entry name" value="PCC"/>
    <property type="match status" value="1"/>
</dbReference>
<dbReference type="PANTHER" id="PTHR34988:SF1">
    <property type="entry name" value="DNA-BINDING PROTEIN"/>
    <property type="match status" value="1"/>
</dbReference>
<protein>
    <submittedName>
        <fullName evidence="3">DUF296 domain-containing protein</fullName>
    </submittedName>
</protein>
<evidence type="ECO:0000313" key="3">
    <source>
        <dbReference type="EMBL" id="TVM33064.1"/>
    </source>
</evidence>
<dbReference type="SUPFAM" id="SSF117856">
    <property type="entry name" value="AF0104/ALDC/Ptd012-like"/>
    <property type="match status" value="1"/>
</dbReference>
<keyword evidence="5" id="KW-1185">Reference proteome</keyword>
<dbReference type="OrthoDB" id="9798999at2"/>
<dbReference type="EMBL" id="QMIF01000008">
    <property type="protein sequence ID" value="TVM33064.1"/>
    <property type="molecule type" value="Genomic_DNA"/>
</dbReference>
<dbReference type="RefSeq" id="WP_144305791.1">
    <property type="nucleotide sequence ID" value="NZ_CP039543.1"/>
</dbReference>
<name>A0A6P1ZEI9_9BACT</name>
<dbReference type="PROSITE" id="PS51742">
    <property type="entry name" value="PPC"/>
    <property type="match status" value="1"/>
</dbReference>
<evidence type="ECO:0000313" key="5">
    <source>
        <dbReference type="Proteomes" id="UP000503251"/>
    </source>
</evidence>
<dbReference type="Proteomes" id="UP000434052">
    <property type="component" value="Unassembled WGS sequence"/>
</dbReference>
<dbReference type="EMBL" id="CP039543">
    <property type="protein sequence ID" value="QJT08470.1"/>
    <property type="molecule type" value="Genomic_DNA"/>
</dbReference>
<feature type="domain" description="PPC" evidence="1">
    <location>
        <begin position="6"/>
        <end position="147"/>
    </location>
</feature>
<evidence type="ECO:0000259" key="1">
    <source>
        <dbReference type="PROSITE" id="PS51742"/>
    </source>
</evidence>
<dbReference type="Proteomes" id="UP000503251">
    <property type="component" value="Chromosome"/>
</dbReference>
<sequence>MLTSQGSIGRVFVIRLEDGDALPTCLEEFARENNVTRALCALVGGIGSGRLVVGPRDGDAERIVPMVNPIGAVHEAAAIGTIFPGEDGQPKLHMHAALGRGESATTGCIRQGVDIWKLAEVVVLEIEGSDMLRAVDPAFGFEVLTRKDSGDA</sequence>
<organism evidence="3 4">
    <name type="scientific">Oceanidesulfovibrio marinus</name>
    <dbReference type="NCBI Taxonomy" id="370038"/>
    <lineage>
        <taxon>Bacteria</taxon>
        <taxon>Pseudomonadati</taxon>
        <taxon>Thermodesulfobacteriota</taxon>
        <taxon>Desulfovibrionia</taxon>
        <taxon>Desulfovibrionales</taxon>
        <taxon>Desulfovibrionaceae</taxon>
        <taxon>Oceanidesulfovibrio</taxon>
    </lineage>
</organism>
<dbReference type="AlphaFoldDB" id="A0A6P1ZEI9"/>
<dbReference type="CDD" id="cd11378">
    <property type="entry name" value="DUF296"/>
    <property type="match status" value="1"/>
</dbReference>
<evidence type="ECO:0000313" key="4">
    <source>
        <dbReference type="Proteomes" id="UP000434052"/>
    </source>
</evidence>